<dbReference type="Gene3D" id="2.30.29.50">
    <property type="entry name" value="Bacterial Pleckstrin homology domain"/>
    <property type="match status" value="1"/>
</dbReference>
<proteinExistence type="predicted"/>
<evidence type="ECO:0000313" key="3">
    <source>
        <dbReference type="Proteomes" id="UP001637994"/>
    </source>
</evidence>
<feature type="domain" description="Bacterial Pleckstrin homology" evidence="1">
    <location>
        <begin position="10"/>
        <end position="128"/>
    </location>
</feature>
<sequence length="129" mass="14427">MATISTGLWGDSNTFNLKEIDSSKVRSELLDFFVDGEEIISAFETIRDQVVFSNKRILVVNVQGITGKKRAYISYPYSKIQYFGVETAGVLDIDSELFLAFNDGRSLSFDFKTSVDIVSISKVISSYVL</sequence>
<dbReference type="InterPro" id="IPR012544">
    <property type="entry name" value="PHb"/>
</dbReference>
<comment type="caution">
    <text evidence="2">The sequence shown here is derived from an EMBL/GenBank/DDBJ whole genome shotgun (WGS) entry which is preliminary data.</text>
</comment>
<dbReference type="PANTHER" id="PTHR35796:SF3">
    <property type="entry name" value="BHLH DOMAIN-CONTAINING PROTEIN"/>
    <property type="match status" value="1"/>
</dbReference>
<dbReference type="Pfam" id="PF08000">
    <property type="entry name" value="bPH_1"/>
    <property type="match status" value="1"/>
</dbReference>
<dbReference type="EMBL" id="JBGMEF010000052">
    <property type="protein sequence ID" value="MFO3668083.1"/>
    <property type="molecule type" value="Genomic_DNA"/>
</dbReference>
<accession>A0ABW9MH00</accession>
<evidence type="ECO:0000313" key="2">
    <source>
        <dbReference type="EMBL" id="MFO3668083.1"/>
    </source>
</evidence>
<evidence type="ECO:0000259" key="1">
    <source>
        <dbReference type="Pfam" id="PF08000"/>
    </source>
</evidence>
<dbReference type="Proteomes" id="UP001637994">
    <property type="component" value="Unassembled WGS sequence"/>
</dbReference>
<dbReference type="PANTHER" id="PTHR35796">
    <property type="entry name" value="HYPOTHETICAL CYTOSOLIC PROTEIN"/>
    <property type="match status" value="1"/>
</dbReference>
<dbReference type="CDD" id="cd13225">
    <property type="entry name" value="PH-like_bacteria"/>
    <property type="match status" value="1"/>
</dbReference>
<dbReference type="RefSeq" id="WP_265214237.1">
    <property type="nucleotide sequence ID" value="NZ_JBGMEF010000052.1"/>
</dbReference>
<protein>
    <submittedName>
        <fullName evidence="2">PH domain-containing protein</fullName>
    </submittedName>
</protein>
<keyword evidence="3" id="KW-1185">Reference proteome</keyword>
<reference evidence="2 3" key="1">
    <citation type="journal article" date="2025" name="Anaerobe">
        <title>Description of Anaerococcus kampingiae sp. nov., Anaerococcus groningensis sp. nov., Anaerococcus martiniensis sp. nov., and Anaerococcus cruorum sp. nov., isolated from human clinical specimens.</title>
        <authorList>
            <person name="Boiten K.E."/>
            <person name="Meijer J."/>
            <person name="van Wezel E.M."/>
            <person name="Veloo A.C.M."/>
        </authorList>
    </citation>
    <scope>NUCLEOTIDE SEQUENCE [LARGE SCALE GENOMIC DNA]</scope>
    <source>
        <strain evidence="2 3">ENR0874</strain>
    </source>
</reference>
<organism evidence="2 3">
    <name type="scientific">Anaerococcus kampingae</name>
    <dbReference type="NCBI Taxonomy" id="3115614"/>
    <lineage>
        <taxon>Bacteria</taxon>
        <taxon>Bacillati</taxon>
        <taxon>Bacillota</taxon>
        <taxon>Tissierellia</taxon>
        <taxon>Tissierellales</taxon>
        <taxon>Peptoniphilaceae</taxon>
        <taxon>Anaerococcus</taxon>
    </lineage>
</organism>
<dbReference type="InterPro" id="IPR037063">
    <property type="entry name" value="PHb_sf"/>
</dbReference>
<dbReference type="SUPFAM" id="SSF50729">
    <property type="entry name" value="PH domain-like"/>
    <property type="match status" value="1"/>
</dbReference>
<name>A0ABW9MH00_9FIRM</name>
<gene>
    <name evidence="2" type="ORF">ACCQ42_09990</name>
</gene>